<dbReference type="PANTHER" id="PTHR16537:SF1">
    <property type="entry name" value="PROTEIN ZNRD2"/>
    <property type="match status" value="1"/>
</dbReference>
<reference evidence="1 2" key="1">
    <citation type="submission" date="2016-04" db="EMBL/GenBank/DDBJ databases">
        <title>Evolutionary innovation and constraint leading to complex multicellularity in the Ascomycota.</title>
        <authorList>
            <person name="Cisse O."/>
            <person name="Nguyen A."/>
            <person name="Hewitt D.A."/>
            <person name="Jedd G."/>
            <person name="Stajich J.E."/>
        </authorList>
    </citation>
    <scope>NUCLEOTIDE SEQUENCE [LARGE SCALE GENOMIC DNA]</scope>
    <source>
        <strain evidence="1 2">DAH-3</strain>
    </source>
</reference>
<gene>
    <name evidence="1" type="ORF">NEOLI_003654</name>
</gene>
<dbReference type="Pfam" id="PF06677">
    <property type="entry name" value="Auto_anti-p27"/>
    <property type="match status" value="2"/>
</dbReference>
<dbReference type="OrthoDB" id="28939at2759"/>
<dbReference type="InterPro" id="IPR051888">
    <property type="entry name" value="UPF0148_domain"/>
</dbReference>
<accession>A0A1U7LNJ0</accession>
<evidence type="ECO:0000313" key="1">
    <source>
        <dbReference type="EMBL" id="OLL24217.1"/>
    </source>
</evidence>
<protein>
    <submittedName>
        <fullName evidence="1">Uncharacterized protein</fullName>
    </submittedName>
</protein>
<dbReference type="STRING" id="1198029.A0A1U7LNJ0"/>
<comment type="caution">
    <text evidence="1">The sequence shown here is derived from an EMBL/GenBank/DDBJ whole genome shotgun (WGS) entry which is preliminary data.</text>
</comment>
<organism evidence="1 2">
    <name type="scientific">Neolecta irregularis (strain DAH-3)</name>
    <dbReference type="NCBI Taxonomy" id="1198029"/>
    <lineage>
        <taxon>Eukaryota</taxon>
        <taxon>Fungi</taxon>
        <taxon>Dikarya</taxon>
        <taxon>Ascomycota</taxon>
        <taxon>Taphrinomycotina</taxon>
        <taxon>Neolectales</taxon>
        <taxon>Neolectaceae</taxon>
        <taxon>Neolecta</taxon>
    </lineage>
</organism>
<dbReference type="InterPro" id="IPR009563">
    <property type="entry name" value="SSSCA1"/>
</dbReference>
<keyword evidence="2" id="KW-1185">Reference proteome</keyword>
<dbReference type="AlphaFoldDB" id="A0A1U7LNJ0"/>
<dbReference type="EMBL" id="LXFE01000931">
    <property type="protein sequence ID" value="OLL24217.1"/>
    <property type="molecule type" value="Genomic_DNA"/>
</dbReference>
<proteinExistence type="predicted"/>
<sequence length="245" mass="27070">MQLMPQDRSTILSPLLLAGWTMLQESCTTCYSPYMRPPNNEGPDRCAYCEAQNQNPPGVVDIPMLNDRARSENSMDDDEKDSPGEYCQVNGMAAGPQTASNTDHDFRRQQLIRASEALGEKMLLGYALLGDICPNTSCFAVPLLRLPQDRSKRLCVLCDNTYDANNTPLNPPTVLETPQQTPANLPGHDRMSLNATSSVEKTINAISQFLETESSKIPTSSDPSESLRFIRDCAETILILQKIAK</sequence>
<dbReference type="PANTHER" id="PTHR16537">
    <property type="entry name" value="SJOEGREN SYNDROME/SCLERODERMA AUTOANTIGEN 1"/>
    <property type="match status" value="1"/>
</dbReference>
<name>A0A1U7LNJ0_NEOID</name>
<dbReference type="Proteomes" id="UP000186594">
    <property type="component" value="Unassembled WGS sequence"/>
</dbReference>
<evidence type="ECO:0000313" key="2">
    <source>
        <dbReference type="Proteomes" id="UP000186594"/>
    </source>
</evidence>